<dbReference type="GO" id="GO:0016829">
    <property type="term" value="F:lyase activity"/>
    <property type="evidence" value="ECO:0007669"/>
    <property type="project" value="UniProtKB-KW"/>
</dbReference>
<name>A0A7V8NV06_9BACT</name>
<accession>A0A7V8NV06</accession>
<sequence length="46" mass="4855">IPNPWDAGSARILAHLGFEALATTSMGQAFALGRQDNSLDRAETLA</sequence>
<dbReference type="InterPro" id="IPR040442">
    <property type="entry name" value="Pyrv_kinase-like_dom_sf"/>
</dbReference>
<protein>
    <submittedName>
        <fullName evidence="1">Isocitrate lyase/phosphoenolpyruvate mutase family protein</fullName>
    </submittedName>
</protein>
<feature type="non-terminal residue" evidence="1">
    <location>
        <position position="1"/>
    </location>
</feature>
<dbReference type="Gene3D" id="3.20.20.60">
    <property type="entry name" value="Phosphoenolpyruvate-binding domains"/>
    <property type="match status" value="1"/>
</dbReference>
<evidence type="ECO:0000313" key="2">
    <source>
        <dbReference type="Proteomes" id="UP000567293"/>
    </source>
</evidence>
<reference evidence="1" key="1">
    <citation type="submission" date="2020-06" db="EMBL/GenBank/DDBJ databases">
        <title>Legume-microbial interactions unlock mineral nutrients during tropical forest succession.</title>
        <authorList>
            <person name="Epihov D.Z."/>
        </authorList>
    </citation>
    <scope>NUCLEOTIDE SEQUENCE [LARGE SCALE GENOMIC DNA]</scope>
    <source>
        <strain evidence="1">Pan2503</strain>
    </source>
</reference>
<organism evidence="1 2">
    <name type="scientific">Candidatus Acidiferrum panamense</name>
    <dbReference type="NCBI Taxonomy" id="2741543"/>
    <lineage>
        <taxon>Bacteria</taxon>
        <taxon>Pseudomonadati</taxon>
        <taxon>Acidobacteriota</taxon>
        <taxon>Terriglobia</taxon>
        <taxon>Candidatus Acidiferrales</taxon>
        <taxon>Candidatus Acidiferrum</taxon>
    </lineage>
</organism>
<keyword evidence="1" id="KW-0456">Lyase</keyword>
<gene>
    <name evidence="1" type="ORF">HRJ53_23450</name>
</gene>
<dbReference type="Proteomes" id="UP000567293">
    <property type="component" value="Unassembled WGS sequence"/>
</dbReference>
<dbReference type="AlphaFoldDB" id="A0A7V8NV06"/>
<evidence type="ECO:0000313" key="1">
    <source>
        <dbReference type="EMBL" id="MBA0087953.1"/>
    </source>
</evidence>
<proteinExistence type="predicted"/>
<comment type="caution">
    <text evidence="1">The sequence shown here is derived from an EMBL/GenBank/DDBJ whole genome shotgun (WGS) entry which is preliminary data.</text>
</comment>
<dbReference type="Pfam" id="PF13714">
    <property type="entry name" value="PEP_mutase"/>
    <property type="match status" value="1"/>
</dbReference>
<dbReference type="InterPro" id="IPR015813">
    <property type="entry name" value="Pyrv/PenolPyrv_kinase-like_dom"/>
</dbReference>
<dbReference type="SUPFAM" id="SSF51621">
    <property type="entry name" value="Phosphoenolpyruvate/pyruvate domain"/>
    <property type="match status" value="1"/>
</dbReference>
<keyword evidence="2" id="KW-1185">Reference proteome</keyword>
<dbReference type="EMBL" id="JACDQQ010002265">
    <property type="protein sequence ID" value="MBA0087953.1"/>
    <property type="molecule type" value="Genomic_DNA"/>
</dbReference>